<proteinExistence type="inferred from homology"/>
<dbReference type="SUPFAM" id="SSF50475">
    <property type="entry name" value="FMN-binding split barrel"/>
    <property type="match status" value="1"/>
</dbReference>
<dbReference type="RefSeq" id="WP_068820706.1">
    <property type="nucleotide sequence ID" value="NZ_LWHJ01000011.1"/>
</dbReference>
<comment type="caution">
    <text evidence="6">The sequence shown here is derived from an EMBL/GenBank/DDBJ whole genome shotgun (WGS) entry which is preliminary data.</text>
</comment>
<dbReference type="PANTHER" id="PTHR33798:SF5">
    <property type="entry name" value="FLAVIN REDUCTASE LIKE DOMAIN-CONTAINING PROTEIN"/>
    <property type="match status" value="1"/>
</dbReference>
<evidence type="ECO:0000259" key="5">
    <source>
        <dbReference type="Pfam" id="PF01613"/>
    </source>
</evidence>
<gene>
    <name evidence="6" type="ORF">A5893_00760</name>
</gene>
<organism evidence="6 7">
    <name type="scientific">Pedobacter psychrophilus</name>
    <dbReference type="NCBI Taxonomy" id="1826909"/>
    <lineage>
        <taxon>Bacteria</taxon>
        <taxon>Pseudomonadati</taxon>
        <taxon>Bacteroidota</taxon>
        <taxon>Sphingobacteriia</taxon>
        <taxon>Sphingobacteriales</taxon>
        <taxon>Sphingobacteriaceae</taxon>
        <taxon>Pedobacter</taxon>
    </lineage>
</organism>
<evidence type="ECO:0000313" key="6">
    <source>
        <dbReference type="EMBL" id="OAQ41675.1"/>
    </source>
</evidence>
<evidence type="ECO:0000256" key="4">
    <source>
        <dbReference type="ARBA" id="ARBA00038054"/>
    </source>
</evidence>
<evidence type="ECO:0000313" key="7">
    <source>
        <dbReference type="Proteomes" id="UP000078459"/>
    </source>
</evidence>
<comment type="similarity">
    <text evidence="4">Belongs to the flavoredoxin family.</text>
</comment>
<protein>
    <recommendedName>
        <fullName evidence="5">Flavin reductase like domain-containing protein</fullName>
    </recommendedName>
</protein>
<keyword evidence="7" id="KW-1185">Reference proteome</keyword>
<name>A0A179DKT9_9SPHI</name>
<sequence>MRQIDSAEILQMEQRFRTIFINSISGFKSLQMVGTINNGGNTNLALFSSIFHVGANPPYLGMVVRPDGNEHETIQNIMFNNVYTLNNVISNNYKNAHQTSARYLAGESEFSACDFTEEYIEGFAAPFVKESNIKIGLEFKEYLPFLLNKTKIVIGEIKHILIDDDLIGGDGFVDLNMANAVTSAGLDAYYTTNPLARLSYAKPGKQVEELNVNNKRNN</sequence>
<accession>A0A179DKT9</accession>
<reference evidence="6 7" key="2">
    <citation type="submission" date="2016-06" db="EMBL/GenBank/DDBJ databases">
        <title>Pedobacter psychrophilus sp. nov., isolated from Antarctic fragmentary rock.</title>
        <authorList>
            <person name="Svec P."/>
        </authorList>
    </citation>
    <scope>NUCLEOTIDE SEQUENCE [LARGE SCALE GENOMIC DNA]</scope>
    <source>
        <strain evidence="6 7">CCM 8644</strain>
    </source>
</reference>
<evidence type="ECO:0000256" key="3">
    <source>
        <dbReference type="ARBA" id="ARBA00022643"/>
    </source>
</evidence>
<feature type="domain" description="Flavin reductase like" evidence="5">
    <location>
        <begin position="32"/>
        <end position="165"/>
    </location>
</feature>
<dbReference type="EMBL" id="LWHJ01000011">
    <property type="protein sequence ID" value="OAQ41675.1"/>
    <property type="molecule type" value="Genomic_DNA"/>
</dbReference>
<evidence type="ECO:0000256" key="1">
    <source>
        <dbReference type="ARBA" id="ARBA00001917"/>
    </source>
</evidence>
<reference evidence="6 7" key="1">
    <citation type="submission" date="2016-04" db="EMBL/GenBank/DDBJ databases">
        <authorList>
            <person name="Evans L.H."/>
            <person name="Alamgir A."/>
            <person name="Owens N."/>
            <person name="Weber N.D."/>
            <person name="Virtaneva K."/>
            <person name="Barbian K."/>
            <person name="Babar A."/>
            <person name="Rosenke K."/>
        </authorList>
    </citation>
    <scope>NUCLEOTIDE SEQUENCE [LARGE SCALE GENOMIC DNA]</scope>
    <source>
        <strain evidence="6 7">CCM 8644</strain>
    </source>
</reference>
<dbReference type="Proteomes" id="UP000078459">
    <property type="component" value="Unassembled WGS sequence"/>
</dbReference>
<dbReference type="OrthoDB" id="5293996at2"/>
<dbReference type="GO" id="GO:0016646">
    <property type="term" value="F:oxidoreductase activity, acting on the CH-NH group of donors, NAD or NADP as acceptor"/>
    <property type="evidence" value="ECO:0007669"/>
    <property type="project" value="UniProtKB-ARBA"/>
</dbReference>
<dbReference type="InterPro" id="IPR002563">
    <property type="entry name" value="Flavin_Rdtase-like_dom"/>
</dbReference>
<dbReference type="STRING" id="1826909.A5893_00760"/>
<dbReference type="PANTHER" id="PTHR33798">
    <property type="entry name" value="FLAVOPROTEIN OXYGENASE"/>
    <property type="match status" value="1"/>
</dbReference>
<keyword evidence="2" id="KW-0285">Flavoprotein</keyword>
<keyword evidence="3" id="KW-0288">FMN</keyword>
<dbReference type="AlphaFoldDB" id="A0A179DKT9"/>
<comment type="cofactor">
    <cofactor evidence="1">
        <name>FMN</name>
        <dbReference type="ChEBI" id="CHEBI:58210"/>
    </cofactor>
</comment>
<dbReference type="Gene3D" id="2.30.110.10">
    <property type="entry name" value="Electron Transport, Fmn-binding Protein, Chain A"/>
    <property type="match status" value="1"/>
</dbReference>
<dbReference type="GO" id="GO:0010181">
    <property type="term" value="F:FMN binding"/>
    <property type="evidence" value="ECO:0007669"/>
    <property type="project" value="InterPro"/>
</dbReference>
<evidence type="ECO:0000256" key="2">
    <source>
        <dbReference type="ARBA" id="ARBA00022630"/>
    </source>
</evidence>
<dbReference type="InterPro" id="IPR012349">
    <property type="entry name" value="Split_barrel_FMN-bd"/>
</dbReference>
<dbReference type="Pfam" id="PF01613">
    <property type="entry name" value="Flavin_Reduct"/>
    <property type="match status" value="1"/>
</dbReference>